<accession>A0A7H8QY15</accession>
<dbReference type="Proteomes" id="UP000509510">
    <property type="component" value="Chromosome III"/>
</dbReference>
<dbReference type="KEGG" id="trg:TRUGW13939_06100"/>
<reference evidence="2" key="1">
    <citation type="submission" date="2020-06" db="EMBL/GenBank/DDBJ databases">
        <title>A chromosome-scale genome assembly of Talaromyces rugulosus W13939.</title>
        <authorList>
            <person name="Wang B."/>
            <person name="Guo L."/>
            <person name="Ye K."/>
            <person name="Wang L."/>
        </authorList>
    </citation>
    <scope>NUCLEOTIDE SEQUENCE [LARGE SCALE GENOMIC DNA]</scope>
    <source>
        <strain evidence="2">W13939</strain>
    </source>
</reference>
<sequence length="62" mass="7012">MLKIKKCEFNTITVKYLGMIYSTEGLQIPSEKVNAIINWSMPINITGIQGFLGPIIKILKKE</sequence>
<dbReference type="SUPFAM" id="SSF56672">
    <property type="entry name" value="DNA/RNA polymerases"/>
    <property type="match status" value="1"/>
</dbReference>
<dbReference type="AlphaFoldDB" id="A0A7H8QY15"/>
<evidence type="ECO:0000313" key="2">
    <source>
        <dbReference type="Proteomes" id="UP000509510"/>
    </source>
</evidence>
<proteinExistence type="predicted"/>
<gene>
    <name evidence="1" type="ORF">TRUGW13939_06100</name>
</gene>
<name>A0A7H8QY15_TALRU</name>
<organism evidence="1 2">
    <name type="scientific">Talaromyces rugulosus</name>
    <name type="common">Penicillium rugulosum</name>
    <dbReference type="NCBI Taxonomy" id="121627"/>
    <lineage>
        <taxon>Eukaryota</taxon>
        <taxon>Fungi</taxon>
        <taxon>Dikarya</taxon>
        <taxon>Ascomycota</taxon>
        <taxon>Pezizomycotina</taxon>
        <taxon>Eurotiomycetes</taxon>
        <taxon>Eurotiomycetidae</taxon>
        <taxon>Eurotiales</taxon>
        <taxon>Trichocomaceae</taxon>
        <taxon>Talaromyces</taxon>
        <taxon>Talaromyces sect. Islandici</taxon>
    </lineage>
</organism>
<evidence type="ECO:0000313" key="1">
    <source>
        <dbReference type="EMBL" id="QKX58972.1"/>
    </source>
</evidence>
<dbReference type="InterPro" id="IPR043502">
    <property type="entry name" value="DNA/RNA_pol_sf"/>
</dbReference>
<protein>
    <recommendedName>
        <fullName evidence="3">Reverse transcriptase domain-containing protein</fullName>
    </recommendedName>
</protein>
<dbReference type="OrthoDB" id="5599163at2759"/>
<dbReference type="EMBL" id="CP055900">
    <property type="protein sequence ID" value="QKX58972.1"/>
    <property type="molecule type" value="Genomic_DNA"/>
</dbReference>
<dbReference type="RefSeq" id="XP_035345150.1">
    <property type="nucleotide sequence ID" value="XM_035489257.1"/>
</dbReference>
<keyword evidence="2" id="KW-1185">Reference proteome</keyword>
<evidence type="ECO:0008006" key="3">
    <source>
        <dbReference type="Google" id="ProtNLM"/>
    </source>
</evidence>
<dbReference type="GeneID" id="55993596"/>